<evidence type="ECO:0000313" key="3">
    <source>
        <dbReference type="Proteomes" id="UP000198430"/>
    </source>
</evidence>
<organism evidence="2 3">
    <name type="scientific">Secundilactobacillus pentosiphilus</name>
    <dbReference type="NCBI Taxonomy" id="1714682"/>
    <lineage>
        <taxon>Bacteria</taxon>
        <taxon>Bacillati</taxon>
        <taxon>Bacillota</taxon>
        <taxon>Bacilli</taxon>
        <taxon>Lactobacillales</taxon>
        <taxon>Lactobacillaceae</taxon>
        <taxon>Secundilactobacillus</taxon>
    </lineage>
</organism>
<gene>
    <name evidence="2" type="ORF">IWT140_01725</name>
</gene>
<dbReference type="EMBL" id="BCMH01000012">
    <property type="protein sequence ID" value="GAX04088.1"/>
    <property type="molecule type" value="Genomic_DNA"/>
</dbReference>
<protein>
    <submittedName>
        <fullName evidence="2">Uncharacterized protein</fullName>
    </submittedName>
</protein>
<dbReference type="RefSeq" id="WP_089089047.1">
    <property type="nucleotide sequence ID" value="NZ_BCMH01000012.1"/>
</dbReference>
<feature type="compositionally biased region" description="Basic and acidic residues" evidence="1">
    <location>
        <begin position="50"/>
        <end position="66"/>
    </location>
</feature>
<keyword evidence="3" id="KW-1185">Reference proteome</keyword>
<sequence>MPVDDDFDFYEAKNVHLYVNGVEIGYFRDDDSRTWVNPVEQLTAKRKRQREQWSKVRPTNDWRKRK</sequence>
<accession>A0A1Z5IR37</accession>
<evidence type="ECO:0000256" key="1">
    <source>
        <dbReference type="SAM" id="MobiDB-lite"/>
    </source>
</evidence>
<dbReference type="Proteomes" id="UP000198430">
    <property type="component" value="Unassembled WGS sequence"/>
</dbReference>
<name>A0A1Z5IR37_9LACO</name>
<comment type="caution">
    <text evidence="2">The sequence shown here is derived from an EMBL/GenBank/DDBJ whole genome shotgun (WGS) entry which is preliminary data.</text>
</comment>
<reference evidence="2 3" key="1">
    <citation type="submission" date="2015-11" db="EMBL/GenBank/DDBJ databases">
        <title>Draft genome sequences of new species of the genus Lactobacillus isolated from orchardgrass silage.</title>
        <authorList>
            <person name="Tohno M."/>
            <person name="Tanizawa Y."/>
            <person name="Arita M."/>
        </authorList>
    </citation>
    <scope>NUCLEOTIDE SEQUENCE [LARGE SCALE GENOMIC DNA]</scope>
    <source>
        <strain evidence="2 3">IWT140</strain>
    </source>
</reference>
<proteinExistence type="predicted"/>
<feature type="region of interest" description="Disordered" evidence="1">
    <location>
        <begin position="47"/>
        <end position="66"/>
    </location>
</feature>
<evidence type="ECO:0000313" key="2">
    <source>
        <dbReference type="EMBL" id="GAX04088.1"/>
    </source>
</evidence>
<dbReference type="AlphaFoldDB" id="A0A1Z5IR37"/>